<dbReference type="Pfam" id="PF21814">
    <property type="entry name" value="DUF6883"/>
    <property type="match status" value="1"/>
</dbReference>
<name>A0ABZ0S538_9GAMM</name>
<dbReference type="Proteomes" id="UP001432180">
    <property type="component" value="Chromosome"/>
</dbReference>
<reference evidence="2 3" key="1">
    <citation type="journal article" date="2023" name="Microorganisms">
        <title>Thiorhodovibrio frisius and Trv. litoralis spp. nov., Two Novel Members from a Clade of Fastidious Purple Sulfur Bacteria That Exhibit Unique Red-Shifted Light-Harvesting Capabilities.</title>
        <authorList>
            <person name="Methner A."/>
            <person name="Kuzyk S.B."/>
            <person name="Petersen J."/>
            <person name="Bauer S."/>
            <person name="Brinkmann H."/>
            <person name="Sichau K."/>
            <person name="Wanner G."/>
            <person name="Wolf J."/>
            <person name="Neumann-Schaal M."/>
            <person name="Henke P."/>
            <person name="Tank M."/>
            <person name="Sproer C."/>
            <person name="Bunk B."/>
            <person name="Overmann J."/>
        </authorList>
    </citation>
    <scope>NUCLEOTIDE SEQUENCE [LARGE SCALE GENOMIC DNA]</scope>
    <source>
        <strain evidence="2 3">DSM 6702</strain>
    </source>
</reference>
<organism evidence="2 3">
    <name type="scientific">Thiorhodovibrio winogradskyi</name>
    <dbReference type="NCBI Taxonomy" id="77007"/>
    <lineage>
        <taxon>Bacteria</taxon>
        <taxon>Pseudomonadati</taxon>
        <taxon>Pseudomonadota</taxon>
        <taxon>Gammaproteobacteria</taxon>
        <taxon>Chromatiales</taxon>
        <taxon>Chromatiaceae</taxon>
        <taxon>Thiorhodovibrio</taxon>
    </lineage>
</organism>
<sequence>MIVHCSGLTLRLSNCRMKLPNGHRADLGTKLEDYVLNTKHLEGRHKARVFDSALGITLTNVERLRGSLLTAAACSDAAVHRGHNGFGDIYSLRLQMHKGHAYISVQSAWIILNGEDFPRLVSCYVG</sequence>
<evidence type="ECO:0000313" key="3">
    <source>
        <dbReference type="Proteomes" id="UP001432180"/>
    </source>
</evidence>
<evidence type="ECO:0000313" key="2">
    <source>
        <dbReference type="EMBL" id="WPL15449.1"/>
    </source>
</evidence>
<gene>
    <name evidence="2" type="ORF">Thiowin_00345</name>
</gene>
<evidence type="ECO:0000259" key="1">
    <source>
        <dbReference type="Pfam" id="PF21814"/>
    </source>
</evidence>
<keyword evidence="3" id="KW-1185">Reference proteome</keyword>
<protein>
    <recommendedName>
        <fullName evidence="1">DUF6883 domain-containing protein</fullName>
    </recommendedName>
</protein>
<dbReference type="EMBL" id="CP121472">
    <property type="protein sequence ID" value="WPL15449.1"/>
    <property type="molecule type" value="Genomic_DNA"/>
</dbReference>
<dbReference type="InterPro" id="IPR049250">
    <property type="entry name" value="DUF6883"/>
</dbReference>
<accession>A0ABZ0S538</accession>
<feature type="domain" description="DUF6883" evidence="1">
    <location>
        <begin position="18"/>
        <end position="125"/>
    </location>
</feature>
<proteinExistence type="predicted"/>